<dbReference type="RefSeq" id="WP_268441452.1">
    <property type="nucleotide sequence ID" value="NZ_CP113836.1"/>
</dbReference>
<organism evidence="1 2">
    <name type="scientific">Amycolatopsis cynarae</name>
    <dbReference type="NCBI Taxonomy" id="2995223"/>
    <lineage>
        <taxon>Bacteria</taxon>
        <taxon>Bacillati</taxon>
        <taxon>Actinomycetota</taxon>
        <taxon>Actinomycetes</taxon>
        <taxon>Pseudonocardiales</taxon>
        <taxon>Pseudonocardiaceae</taxon>
        <taxon>Amycolatopsis</taxon>
    </lineage>
</organism>
<dbReference type="InterPro" id="IPR032710">
    <property type="entry name" value="NTF2-like_dom_sf"/>
</dbReference>
<sequence>MDSDIDTFADRYATVWNEPDPELRRKRIAELWAEDAVECTPTSEYRGHVELEPRVTAAYEQFVAGGQHVFTYPGGAVAHHGAVLFPTHMVPPGGGDPAWTGTVFVLLGEDGRITRDYQFTDPSPA</sequence>
<name>A0ABY7AU18_9PSEU</name>
<gene>
    <name evidence="1" type="ORF">ORV05_20805</name>
</gene>
<protein>
    <submittedName>
        <fullName evidence="1">Nuclear transport factor 2 family protein</fullName>
    </submittedName>
</protein>
<dbReference type="Gene3D" id="3.10.450.50">
    <property type="match status" value="1"/>
</dbReference>
<dbReference type="EMBL" id="CP113836">
    <property type="protein sequence ID" value="WAL63454.1"/>
    <property type="molecule type" value="Genomic_DNA"/>
</dbReference>
<reference evidence="1" key="1">
    <citation type="submission" date="2022-11" db="EMBL/GenBank/DDBJ databases">
        <authorList>
            <person name="Mo P."/>
        </authorList>
    </citation>
    <scope>NUCLEOTIDE SEQUENCE</scope>
    <source>
        <strain evidence="1">HUAS 11-8</strain>
    </source>
</reference>
<keyword evidence="2" id="KW-1185">Reference proteome</keyword>
<proteinExistence type="predicted"/>
<evidence type="ECO:0000313" key="1">
    <source>
        <dbReference type="EMBL" id="WAL63454.1"/>
    </source>
</evidence>
<dbReference type="Proteomes" id="UP001163203">
    <property type="component" value="Chromosome"/>
</dbReference>
<accession>A0ABY7AU18</accession>
<dbReference type="SUPFAM" id="SSF54427">
    <property type="entry name" value="NTF2-like"/>
    <property type="match status" value="1"/>
</dbReference>
<evidence type="ECO:0000313" key="2">
    <source>
        <dbReference type="Proteomes" id="UP001163203"/>
    </source>
</evidence>